<protein>
    <submittedName>
        <fullName evidence="3">Ankyrin repeat protein</fullName>
    </submittedName>
</protein>
<keyword evidence="1" id="KW-0677">Repeat</keyword>
<organism evidence="3 4">
    <name type="scientific">Cotonvirus japonicus</name>
    <dbReference type="NCBI Taxonomy" id="2811091"/>
    <lineage>
        <taxon>Viruses</taxon>
        <taxon>Varidnaviria</taxon>
        <taxon>Bamfordvirae</taxon>
        <taxon>Nucleocytoviricota</taxon>
        <taxon>Megaviricetes</taxon>
        <taxon>Imitervirales</taxon>
        <taxon>Mimiviridae</taxon>
        <taxon>Megamimivirinae</taxon>
        <taxon>Cotonvirus</taxon>
        <taxon>Cotonvirus japonicum</taxon>
    </lineage>
</organism>
<evidence type="ECO:0000313" key="3">
    <source>
        <dbReference type="EMBL" id="BCS82679.1"/>
    </source>
</evidence>
<dbReference type="SMART" id="SM00248">
    <property type="entry name" value="ANK"/>
    <property type="match status" value="4"/>
</dbReference>
<dbReference type="RefSeq" id="YP_010841287.1">
    <property type="nucleotide sequence ID" value="NC_079139.1"/>
</dbReference>
<dbReference type="InterPro" id="IPR002110">
    <property type="entry name" value="Ankyrin_rpt"/>
</dbReference>
<dbReference type="EMBL" id="AP024483">
    <property type="protein sequence ID" value="BCS82679.1"/>
    <property type="molecule type" value="Genomic_DNA"/>
</dbReference>
<dbReference type="InterPro" id="IPR036770">
    <property type="entry name" value="Ankyrin_rpt-contain_sf"/>
</dbReference>
<dbReference type="Pfam" id="PF12796">
    <property type="entry name" value="Ank_2"/>
    <property type="match status" value="1"/>
</dbReference>
<evidence type="ECO:0000256" key="1">
    <source>
        <dbReference type="ARBA" id="ARBA00022737"/>
    </source>
</evidence>
<dbReference type="PANTHER" id="PTHR24123">
    <property type="entry name" value="ANKYRIN REPEAT-CONTAINING"/>
    <property type="match status" value="1"/>
</dbReference>
<reference evidence="3 4" key="1">
    <citation type="submission" date="2021-02" db="EMBL/GenBank/DDBJ databases">
        <title>Cotonvirus japonicus, which uses Golgi apparatus of host cells for its virion factory, phylogenetically links tailed tupanvirus and icosahedral mimivirus.</title>
        <authorList>
            <person name="Takahashi H."/>
            <person name="Fukaya S."/>
            <person name="Song C."/>
            <person name="Murata K."/>
            <person name="Takemura M."/>
        </authorList>
    </citation>
    <scope>NUCLEOTIDE SEQUENCE [LARGE SCALE GENOMIC DNA]</scope>
</reference>
<evidence type="ECO:0000313" key="4">
    <source>
        <dbReference type="Proteomes" id="UP001321479"/>
    </source>
</evidence>
<keyword evidence="2" id="KW-0040">ANK repeat</keyword>
<dbReference type="PANTHER" id="PTHR24123:SF33">
    <property type="entry name" value="PROTEIN HOS4"/>
    <property type="match status" value="1"/>
</dbReference>
<dbReference type="GeneID" id="80557884"/>
<dbReference type="SUPFAM" id="SSF48403">
    <property type="entry name" value="Ankyrin repeat"/>
    <property type="match status" value="1"/>
</dbReference>
<evidence type="ECO:0000256" key="2">
    <source>
        <dbReference type="ARBA" id="ARBA00023043"/>
    </source>
</evidence>
<dbReference type="Gene3D" id="1.25.40.20">
    <property type="entry name" value="Ankyrin repeat-containing domain"/>
    <property type="match status" value="1"/>
</dbReference>
<sequence length="426" mass="50949">MNKHNHCRKFNNKIPTYHKLDKFVKYDKIKGNNKLSSRQKYNIIPPYHYYYYSYNNNSQKETNKILIQNQVIMKKFTHNNNFEIEFYKTYKNLNKNKKSQIKFKNFLHNNVNVHQKDRYNMTHLMCVCMYSQNDSNLMLVEFLIWCNVEINCGDNALQTALMYALNFPGNIKIIELLIKNGSRCDHKNFKGENIILLWSKTRYLPCIKIGKILLEAGANINDITYEKKTILDFIVKNRHNVNNVLKFVLQNGFDFSNTNQPNTNSFSRPNDLLFGGLYFPRFSNFDCNINQYSFTKRIFNKYYSNQNNISIISLLLDYGYNYNDNNYFKHTLNKKNDKIILKIINTIEYSKTYFKTIQEEINEIYYQLVYRPGGLRSKIIRIDWLLYQNIGNIYETINDSKLYDYLGVFDEESLIEKISEFINFMD</sequence>
<dbReference type="Proteomes" id="UP001321479">
    <property type="component" value="Segment"/>
</dbReference>
<proteinExistence type="predicted"/>
<dbReference type="InterPro" id="IPR051165">
    <property type="entry name" value="Multifunctional_ANK_Repeat"/>
</dbReference>
<name>A0ABM7NR94_9VIRU</name>
<keyword evidence="4" id="KW-1185">Reference proteome</keyword>
<accession>A0ABM7NR94</accession>